<dbReference type="RefSeq" id="WP_085405447.1">
    <property type="nucleotide sequence ID" value="NZ_NAFL01000286.1"/>
</dbReference>
<accession>A0A1Y2J9D0</accession>
<proteinExistence type="predicted"/>
<protein>
    <submittedName>
        <fullName evidence="1">Uncharacterized protein</fullName>
    </submittedName>
</protein>
<dbReference type="Proteomes" id="UP000193335">
    <property type="component" value="Unassembled WGS sequence"/>
</dbReference>
<organism evidence="1 2">
    <name type="scientific">Bradyrhizobium japonicum</name>
    <dbReference type="NCBI Taxonomy" id="375"/>
    <lineage>
        <taxon>Bacteria</taxon>
        <taxon>Pseudomonadati</taxon>
        <taxon>Pseudomonadota</taxon>
        <taxon>Alphaproteobacteria</taxon>
        <taxon>Hyphomicrobiales</taxon>
        <taxon>Nitrobacteraceae</taxon>
        <taxon>Bradyrhizobium</taxon>
    </lineage>
</organism>
<dbReference type="EMBL" id="NAFL01000286">
    <property type="protein sequence ID" value="OSJ22156.1"/>
    <property type="molecule type" value="Genomic_DNA"/>
</dbReference>
<reference evidence="1 2" key="1">
    <citation type="submission" date="2017-03" db="EMBL/GenBank/DDBJ databases">
        <title>Whole genome sequences of fourteen strains of Bradyrhizobium canariense and one strain of Bradyrhizobium japonicum isolated from Lupinus (Papilionoideae: Genisteae) species in Algeria.</title>
        <authorList>
            <person name="Crovadore J."/>
            <person name="Chekireb D."/>
            <person name="Brachmann A."/>
            <person name="Chablais R."/>
            <person name="Cochard B."/>
            <person name="Lefort F."/>
        </authorList>
    </citation>
    <scope>NUCLEOTIDE SEQUENCE [LARGE SCALE GENOMIC DNA]</scope>
    <source>
        <strain evidence="1 2">UBMA197</strain>
    </source>
</reference>
<gene>
    <name evidence="1" type="ORF">BSZ19_47080</name>
</gene>
<comment type="caution">
    <text evidence="1">The sequence shown here is derived from an EMBL/GenBank/DDBJ whole genome shotgun (WGS) entry which is preliminary data.</text>
</comment>
<dbReference type="AlphaFoldDB" id="A0A1Y2J9D0"/>
<evidence type="ECO:0000313" key="2">
    <source>
        <dbReference type="Proteomes" id="UP000193335"/>
    </source>
</evidence>
<sequence>MNAHAKMANGKPLADAIWLLKTRAHIRAFLEYEYQFEHLADAIDPLQKFAEQSGLVAAIGQDEVQRLIAAPFERFRAIVAAEIEAEFAPTLAPELPTDYAAQLVMSWELDDIRDSWKWTGAPRPPARPEVTQRAPYAPAKSTVDACLYVARLGDVARLKAWLDDHPKDAPKLLEILESSLC</sequence>
<name>A0A1Y2J9D0_BRAJP</name>
<evidence type="ECO:0000313" key="1">
    <source>
        <dbReference type="EMBL" id="OSJ22156.1"/>
    </source>
</evidence>